<feature type="chain" id="PRO_5021396155" description="Glycosyl hydrolase family 13 catalytic domain-containing protein" evidence="13">
    <location>
        <begin position="22"/>
        <end position="462"/>
    </location>
</feature>
<organism evidence="15 16">
    <name type="scientific">Thyridium curvatum</name>
    <dbReference type="NCBI Taxonomy" id="1093900"/>
    <lineage>
        <taxon>Eukaryota</taxon>
        <taxon>Fungi</taxon>
        <taxon>Dikarya</taxon>
        <taxon>Ascomycota</taxon>
        <taxon>Pezizomycotina</taxon>
        <taxon>Sordariomycetes</taxon>
        <taxon>Sordariomycetidae</taxon>
        <taxon>Thyridiales</taxon>
        <taxon>Thyridiaceae</taxon>
        <taxon>Thyridium</taxon>
    </lineage>
</organism>
<evidence type="ECO:0000256" key="7">
    <source>
        <dbReference type="ARBA" id="ARBA00023295"/>
    </source>
</evidence>
<dbReference type="InterPro" id="IPR006047">
    <property type="entry name" value="GH13_cat_dom"/>
</dbReference>
<feature type="binding site" evidence="10">
    <location>
        <position position="216"/>
    </location>
    <ligand>
        <name>Ca(2+)</name>
        <dbReference type="ChEBI" id="CHEBI:29108"/>
        <label>1</label>
    </ligand>
</feature>
<dbReference type="InterPro" id="IPR017853">
    <property type="entry name" value="GH"/>
</dbReference>
<dbReference type="SMART" id="SM00642">
    <property type="entry name" value="Aamy"/>
    <property type="match status" value="1"/>
</dbReference>
<accession>A0A507ALW4</accession>
<dbReference type="RefSeq" id="XP_030988885.1">
    <property type="nucleotide sequence ID" value="XM_031133544.1"/>
</dbReference>
<comment type="cofactor">
    <cofactor evidence="1">
        <name>Ca(2+)</name>
        <dbReference type="ChEBI" id="CHEBI:29108"/>
    </cofactor>
</comment>
<evidence type="ECO:0000256" key="4">
    <source>
        <dbReference type="ARBA" id="ARBA00022801"/>
    </source>
</evidence>
<sequence length="462" mass="50151">MKNWVSLLLAAAVQLAPSALAADANAWKSRNIYFALTDRVARSSSDNGGGSCGNLGNYCGGTFKGLEGKLDYIAGMGFDAIWITPVVANTPGGYHGYWAQDLYSVNSNYGSADDLKSLVNAAHARNMYVMVDVVANHMGNGDISSFKPSPLNQQSSYHNRCDINYNDQGSIEYCSIAGLPDVNTGDGNIRQLYRNWISWLVREYKFDGVRIDTVKHVEKDFWPGFASAAGVYTIGEVYSGDPNYLAPYARLMGGLLDFAIYYPMTRFYKQQGSAQDMVDMHNRVGSMFPDPSAMGTFLDNHDVPRWLNSNGDTALLKNALAYVMLSRGIPIVYYGTEQAYGGGNDPGNREDLWRSGFNRNSDMYGAIAKLSAAKKAAGGLAGNDHNHLYVFGNAYAFSRAGGKLVVLTVNSGSGYNARICFNTQRSNGHWNNVFGGGSYNSDGNGNICVDVNNGQPVVLLSS</sequence>
<dbReference type="Gene3D" id="3.20.20.80">
    <property type="entry name" value="Glycosidases"/>
    <property type="match status" value="1"/>
</dbReference>
<evidence type="ECO:0000256" key="3">
    <source>
        <dbReference type="ARBA" id="ARBA00022723"/>
    </source>
</evidence>
<feature type="binding site" evidence="10">
    <location>
        <position position="236"/>
    </location>
    <ligand>
        <name>Ca(2+)</name>
        <dbReference type="ChEBI" id="CHEBI:29108"/>
        <label>2</label>
    </ligand>
</feature>
<feature type="binding site" evidence="12">
    <location>
        <position position="349"/>
    </location>
    <ligand>
        <name>substrate</name>
    </ligand>
</feature>
<feature type="binding site" evidence="10">
    <location>
        <position position="136"/>
    </location>
    <ligand>
        <name>Ca(2+)</name>
        <dbReference type="ChEBI" id="CHEBI:29108"/>
        <label>1</label>
    </ligand>
</feature>
<gene>
    <name evidence="15" type="ORF">E0L32_010877</name>
</gene>
<reference evidence="15 16" key="1">
    <citation type="submission" date="2019-06" db="EMBL/GenBank/DDBJ databases">
        <title>Draft genome sequence of the filamentous fungus Phialemoniopsis curvata isolated from diesel fuel.</title>
        <authorList>
            <person name="Varaljay V.A."/>
            <person name="Lyon W.J."/>
            <person name="Crouch A.L."/>
            <person name="Drake C.E."/>
            <person name="Hollomon J.M."/>
            <person name="Nadeau L.J."/>
            <person name="Nunn H.S."/>
            <person name="Stevenson B.S."/>
            <person name="Bojanowski C.L."/>
            <person name="Crookes-Goodson W.J."/>
        </authorList>
    </citation>
    <scope>NUCLEOTIDE SEQUENCE [LARGE SCALE GENOMIC DNA]</scope>
    <source>
        <strain evidence="15 16">D216</strain>
    </source>
</reference>
<keyword evidence="5 10" id="KW-0106">Calcium</keyword>
<evidence type="ECO:0000256" key="13">
    <source>
        <dbReference type="SAM" id="SignalP"/>
    </source>
</evidence>
<feature type="site" description="Transition state stabilizer" evidence="9">
    <location>
        <position position="302"/>
    </location>
</feature>
<dbReference type="GO" id="GO:0005975">
    <property type="term" value="P:carbohydrate metabolic process"/>
    <property type="evidence" value="ECO:0007669"/>
    <property type="project" value="InterPro"/>
</dbReference>
<dbReference type="PANTHER" id="PTHR10357">
    <property type="entry name" value="ALPHA-AMYLASE FAMILY MEMBER"/>
    <property type="match status" value="1"/>
</dbReference>
<feature type="binding site" evidence="12">
    <location>
        <position position="137"/>
    </location>
    <ligand>
        <name>substrate</name>
    </ligand>
</feature>
<keyword evidence="16" id="KW-1185">Reference proteome</keyword>
<dbReference type="SUPFAM" id="SSF51011">
    <property type="entry name" value="Glycosyl hydrolase domain"/>
    <property type="match status" value="1"/>
</dbReference>
<keyword evidence="4" id="KW-0378">Hydrolase</keyword>
<keyword evidence="13" id="KW-0732">Signal</keyword>
<feature type="binding site" evidence="12">
    <location>
        <position position="98"/>
    </location>
    <ligand>
        <name>substrate</name>
    </ligand>
</feature>
<evidence type="ECO:0000256" key="6">
    <source>
        <dbReference type="ARBA" id="ARBA00023277"/>
    </source>
</evidence>
<dbReference type="PIRSF" id="PIRSF001024">
    <property type="entry name" value="Alph-amyl_fung"/>
    <property type="match status" value="1"/>
</dbReference>
<proteinExistence type="inferred from homology"/>
<evidence type="ECO:0000256" key="5">
    <source>
        <dbReference type="ARBA" id="ARBA00022837"/>
    </source>
</evidence>
<feature type="binding site" evidence="12">
    <location>
        <position position="240"/>
    </location>
    <ligand>
        <name>substrate</name>
    </ligand>
</feature>
<dbReference type="GO" id="GO:0005509">
    <property type="term" value="F:calcium ion binding"/>
    <property type="evidence" value="ECO:0007669"/>
    <property type="project" value="InterPro"/>
</dbReference>
<dbReference type="SUPFAM" id="SSF51445">
    <property type="entry name" value="(Trans)glycosidases"/>
    <property type="match status" value="1"/>
</dbReference>
<keyword evidence="11" id="KW-1015">Disulfide bond</keyword>
<dbReference type="GeneID" id="41978324"/>
<keyword evidence="6" id="KW-0119">Carbohydrate metabolism</keyword>
<dbReference type="Proteomes" id="UP000319257">
    <property type="component" value="Unassembled WGS sequence"/>
</dbReference>
<evidence type="ECO:0000259" key="14">
    <source>
        <dbReference type="SMART" id="SM00642"/>
    </source>
</evidence>
<dbReference type="AlphaFoldDB" id="A0A507ALW4"/>
<dbReference type="FunFam" id="3.20.20.80:FF:000120">
    <property type="entry name" value="Alpha-amylase A"/>
    <property type="match status" value="1"/>
</dbReference>
<evidence type="ECO:0000256" key="1">
    <source>
        <dbReference type="ARBA" id="ARBA00001913"/>
    </source>
</evidence>
<feature type="active site" description="Proton donor" evidence="8">
    <location>
        <position position="236"/>
    </location>
</feature>
<feature type="binding site" evidence="10">
    <location>
        <position position="172"/>
    </location>
    <ligand>
        <name>Ca(2+)</name>
        <dbReference type="ChEBI" id="CHEBI:29108"/>
        <label>1</label>
    </ligand>
</feature>
<evidence type="ECO:0000256" key="11">
    <source>
        <dbReference type="PIRSR" id="PIRSR001024-4"/>
    </source>
</evidence>
<evidence type="ECO:0000313" key="16">
    <source>
        <dbReference type="Proteomes" id="UP000319257"/>
    </source>
</evidence>
<protein>
    <recommendedName>
        <fullName evidence="14">Glycosyl hydrolase family 13 catalytic domain-containing protein</fullName>
    </recommendedName>
</protein>
<evidence type="ECO:0000313" key="15">
    <source>
        <dbReference type="EMBL" id="TPX07174.1"/>
    </source>
</evidence>
<evidence type="ECO:0000256" key="10">
    <source>
        <dbReference type="PIRSR" id="PIRSR001024-3"/>
    </source>
</evidence>
<evidence type="ECO:0000256" key="2">
    <source>
        <dbReference type="ARBA" id="ARBA00008061"/>
    </source>
</evidence>
<feature type="binding site" evidence="10">
    <location>
        <position position="212"/>
    </location>
    <ligand>
        <name>Ca(2+)</name>
        <dbReference type="ChEBI" id="CHEBI:29108"/>
        <label>2</label>
    </ligand>
</feature>
<dbReference type="EMBL" id="SKBQ01000093">
    <property type="protein sequence ID" value="TPX07174.1"/>
    <property type="molecule type" value="Genomic_DNA"/>
</dbReference>
<feature type="disulfide bond" evidence="11">
    <location>
        <begin position="161"/>
        <end position="174"/>
    </location>
</feature>
<dbReference type="Pfam" id="PF00128">
    <property type="entry name" value="Alpha-amylase"/>
    <property type="match status" value="1"/>
</dbReference>
<feature type="domain" description="Glycosyl hydrolase family 13 catalytic" evidence="14">
    <location>
        <begin position="34"/>
        <end position="374"/>
    </location>
</feature>
<dbReference type="InterPro" id="IPR013777">
    <property type="entry name" value="A-amylase-like"/>
</dbReference>
<name>A0A507ALW4_9PEZI</name>
<feature type="binding site" evidence="10">
    <location>
        <position position="181"/>
    </location>
    <ligand>
        <name>Ca(2+)</name>
        <dbReference type="ChEBI" id="CHEBI:29108"/>
        <label>1</label>
    </ligand>
</feature>
<feature type="signal peptide" evidence="13">
    <location>
        <begin position="1"/>
        <end position="21"/>
    </location>
</feature>
<evidence type="ECO:0000256" key="8">
    <source>
        <dbReference type="PIRSR" id="PIRSR001024-1"/>
    </source>
</evidence>
<dbReference type="STRING" id="1093900.A0A507ALW4"/>
<dbReference type="OrthoDB" id="204980at2759"/>
<keyword evidence="3 10" id="KW-0479">Metal-binding</keyword>
<dbReference type="CDD" id="cd11319">
    <property type="entry name" value="AmyAc_euk_AmyA"/>
    <property type="match status" value="1"/>
</dbReference>
<feature type="active site" description="Nucleophile" evidence="8">
    <location>
        <position position="212"/>
    </location>
</feature>
<feature type="binding site" evidence="12">
    <location>
        <position position="210"/>
    </location>
    <ligand>
        <name>substrate</name>
    </ligand>
</feature>
<keyword evidence="7" id="KW-0326">Glycosidase</keyword>
<dbReference type="GO" id="GO:0004556">
    <property type="term" value="F:alpha-amylase activity"/>
    <property type="evidence" value="ECO:0007669"/>
    <property type="project" value="InterPro"/>
</dbReference>
<dbReference type="PANTHER" id="PTHR10357:SF212">
    <property type="entry name" value="ALPHA-AMYLASE"/>
    <property type="match status" value="1"/>
</dbReference>
<dbReference type="InParanoid" id="A0A507ALW4"/>
<comment type="caution">
    <text evidence="15">The sequence shown here is derived from an EMBL/GenBank/DDBJ whole genome shotgun (WGS) entry which is preliminary data.</text>
</comment>
<feature type="binding site" evidence="12">
    <location>
        <position position="302"/>
    </location>
    <ligand>
        <name>substrate</name>
    </ligand>
</feature>
<evidence type="ECO:0000256" key="9">
    <source>
        <dbReference type="PIRSR" id="PIRSR001024-2"/>
    </source>
</evidence>
<evidence type="ECO:0000256" key="12">
    <source>
        <dbReference type="PIRSR" id="PIRSR001024-5"/>
    </source>
</evidence>
<comment type="similarity">
    <text evidence="2">Belongs to the glycosyl hydrolase 13 family.</text>
</comment>